<evidence type="ECO:0000313" key="2">
    <source>
        <dbReference type="Proteomes" id="UP000192578"/>
    </source>
</evidence>
<dbReference type="EMBL" id="MTYJ01000375">
    <property type="protein sequence ID" value="OWA54147.1"/>
    <property type="molecule type" value="Genomic_DNA"/>
</dbReference>
<protein>
    <submittedName>
        <fullName evidence="1">Uncharacterized protein</fullName>
    </submittedName>
</protein>
<keyword evidence="2" id="KW-1185">Reference proteome</keyword>
<organism evidence="1 2">
    <name type="scientific">Hypsibius exemplaris</name>
    <name type="common">Freshwater tardigrade</name>
    <dbReference type="NCBI Taxonomy" id="2072580"/>
    <lineage>
        <taxon>Eukaryota</taxon>
        <taxon>Metazoa</taxon>
        <taxon>Ecdysozoa</taxon>
        <taxon>Tardigrada</taxon>
        <taxon>Eutardigrada</taxon>
        <taxon>Parachela</taxon>
        <taxon>Hypsibioidea</taxon>
        <taxon>Hypsibiidae</taxon>
        <taxon>Hypsibius</taxon>
    </lineage>
</organism>
<accession>A0A9X6NHH2</accession>
<dbReference type="AlphaFoldDB" id="A0A9X6NHH2"/>
<name>A0A9X6NHH2_HYPEX</name>
<proteinExistence type="predicted"/>
<dbReference type="Proteomes" id="UP000192578">
    <property type="component" value="Unassembled WGS sequence"/>
</dbReference>
<sequence length="129" mass="14686">MTTIPTPMMMIGWKQKGGVKQKNQESSGVAGSTLNKFLKIIALVADTLRHRHDEHVRCSISMHRLHNLLKVEKQSAQRIYYICRPQPAADDAENIMKKWKHDVGIGCANWPELGVTDVLPPIRFETRNI</sequence>
<evidence type="ECO:0000313" key="1">
    <source>
        <dbReference type="EMBL" id="OWA54147.1"/>
    </source>
</evidence>
<gene>
    <name evidence="1" type="ORF">BV898_18563</name>
</gene>
<comment type="caution">
    <text evidence="1">The sequence shown here is derived from an EMBL/GenBank/DDBJ whole genome shotgun (WGS) entry which is preliminary data.</text>
</comment>
<reference evidence="2" key="1">
    <citation type="submission" date="2017-01" db="EMBL/GenBank/DDBJ databases">
        <title>Comparative genomics of anhydrobiosis in the tardigrade Hypsibius dujardini.</title>
        <authorList>
            <person name="Yoshida Y."/>
            <person name="Koutsovoulos G."/>
            <person name="Laetsch D."/>
            <person name="Stevens L."/>
            <person name="Kumar S."/>
            <person name="Horikawa D."/>
            <person name="Ishino K."/>
            <person name="Komine S."/>
            <person name="Tomita M."/>
            <person name="Blaxter M."/>
            <person name="Arakawa K."/>
        </authorList>
    </citation>
    <scope>NUCLEOTIDE SEQUENCE [LARGE SCALE GENOMIC DNA]</scope>
    <source>
        <strain evidence="2">Z151</strain>
    </source>
</reference>